<gene>
    <name evidence="1" type="ORF">GCM10011410_29770</name>
</gene>
<protein>
    <submittedName>
        <fullName evidence="1">Uncharacterized protein</fullName>
    </submittedName>
</protein>
<proteinExistence type="predicted"/>
<evidence type="ECO:0000313" key="1">
    <source>
        <dbReference type="EMBL" id="GGC74506.1"/>
    </source>
</evidence>
<dbReference type="Proteomes" id="UP000641514">
    <property type="component" value="Unassembled WGS sequence"/>
</dbReference>
<evidence type="ECO:0000313" key="2">
    <source>
        <dbReference type="Proteomes" id="UP000641514"/>
    </source>
</evidence>
<keyword evidence="2" id="KW-1185">Reference proteome</keyword>
<name>A0A916UIU6_9ACTN</name>
<dbReference type="AlphaFoldDB" id="A0A916UIU6"/>
<comment type="caution">
    <text evidence="1">The sequence shown here is derived from an EMBL/GenBank/DDBJ whole genome shotgun (WGS) entry which is preliminary data.</text>
</comment>
<sequence>MLIDINHIELKSELTAQFLKMFPRHDTNGTPGTAQQCHRSLITNITLKRRIIHSREDMLDSDVPHLY</sequence>
<dbReference type="EMBL" id="BMJH01000003">
    <property type="protein sequence ID" value="GGC74506.1"/>
    <property type="molecule type" value="Genomic_DNA"/>
</dbReference>
<reference evidence="1" key="1">
    <citation type="journal article" date="2014" name="Int. J. Syst. Evol. Microbiol.">
        <title>Complete genome sequence of Corynebacterium casei LMG S-19264T (=DSM 44701T), isolated from a smear-ripened cheese.</title>
        <authorList>
            <consortium name="US DOE Joint Genome Institute (JGI-PGF)"/>
            <person name="Walter F."/>
            <person name="Albersmeier A."/>
            <person name="Kalinowski J."/>
            <person name="Ruckert C."/>
        </authorList>
    </citation>
    <scope>NUCLEOTIDE SEQUENCE</scope>
    <source>
        <strain evidence="1">CGMCC 1.15478</strain>
    </source>
</reference>
<reference evidence="1" key="2">
    <citation type="submission" date="2020-09" db="EMBL/GenBank/DDBJ databases">
        <authorList>
            <person name="Sun Q."/>
            <person name="Zhou Y."/>
        </authorList>
    </citation>
    <scope>NUCLEOTIDE SEQUENCE</scope>
    <source>
        <strain evidence="1">CGMCC 1.15478</strain>
    </source>
</reference>
<organism evidence="1 2">
    <name type="scientific">Hoyosella rhizosphaerae</name>
    <dbReference type="NCBI Taxonomy" id="1755582"/>
    <lineage>
        <taxon>Bacteria</taxon>
        <taxon>Bacillati</taxon>
        <taxon>Actinomycetota</taxon>
        <taxon>Actinomycetes</taxon>
        <taxon>Mycobacteriales</taxon>
        <taxon>Hoyosellaceae</taxon>
        <taxon>Hoyosella</taxon>
    </lineage>
</organism>
<accession>A0A916UIU6</accession>